<reference evidence="1" key="1">
    <citation type="journal article" date="2021" name="Environ. Microbiol.">
        <title>Gene family expansions and transcriptome signatures uncover fungal adaptations to wood decay.</title>
        <authorList>
            <person name="Hage H."/>
            <person name="Miyauchi S."/>
            <person name="Viragh M."/>
            <person name="Drula E."/>
            <person name="Min B."/>
            <person name="Chaduli D."/>
            <person name="Navarro D."/>
            <person name="Favel A."/>
            <person name="Norest M."/>
            <person name="Lesage-Meessen L."/>
            <person name="Balint B."/>
            <person name="Merenyi Z."/>
            <person name="de Eugenio L."/>
            <person name="Morin E."/>
            <person name="Martinez A.T."/>
            <person name="Baldrian P."/>
            <person name="Stursova M."/>
            <person name="Martinez M.J."/>
            <person name="Novotny C."/>
            <person name="Magnuson J.K."/>
            <person name="Spatafora J.W."/>
            <person name="Maurice S."/>
            <person name="Pangilinan J."/>
            <person name="Andreopoulos W."/>
            <person name="LaButti K."/>
            <person name="Hundley H."/>
            <person name="Na H."/>
            <person name="Kuo A."/>
            <person name="Barry K."/>
            <person name="Lipzen A."/>
            <person name="Henrissat B."/>
            <person name="Riley R."/>
            <person name="Ahrendt S."/>
            <person name="Nagy L.G."/>
            <person name="Grigoriev I.V."/>
            <person name="Martin F."/>
            <person name="Rosso M.N."/>
        </authorList>
    </citation>
    <scope>NUCLEOTIDE SEQUENCE</scope>
    <source>
        <strain evidence="1">CBS 384.51</strain>
    </source>
</reference>
<gene>
    <name evidence="1" type="ORF">BDY19DRAFT_960832</name>
</gene>
<dbReference type="EMBL" id="MU274924">
    <property type="protein sequence ID" value="KAI0086325.1"/>
    <property type="molecule type" value="Genomic_DNA"/>
</dbReference>
<sequence>MGNTSSSGRSHPEETVDFGHLVPQGVYTGPRDWNHTVVTQCIVDRKLAPFYRPLEDYEETWDDEQILAHMKEPQSQEGAEGEGSGTRADAASIISSSSRTHHKRPSGSTKDASKEQPKHPELGIYRGAAECPICFLYYPSNINHSRCCDQAICTECFVQIKRADPTTTHLVSEPASCPYCVQENFGVVYTAPSWRAGIGSEGWVSHVSYSPLSYSVS</sequence>
<name>A0ACB8TWG8_9APHY</name>
<proteinExistence type="predicted"/>
<comment type="caution">
    <text evidence="1">The sequence shown here is derived from an EMBL/GenBank/DDBJ whole genome shotgun (WGS) entry which is preliminary data.</text>
</comment>
<evidence type="ECO:0000313" key="2">
    <source>
        <dbReference type="Proteomes" id="UP001055072"/>
    </source>
</evidence>
<accession>A0ACB8TWG8</accession>
<protein>
    <submittedName>
        <fullName evidence="1">Uncharacterized protein</fullName>
    </submittedName>
</protein>
<dbReference type="Proteomes" id="UP001055072">
    <property type="component" value="Unassembled WGS sequence"/>
</dbReference>
<organism evidence="1 2">
    <name type="scientific">Irpex rosettiformis</name>
    <dbReference type="NCBI Taxonomy" id="378272"/>
    <lineage>
        <taxon>Eukaryota</taxon>
        <taxon>Fungi</taxon>
        <taxon>Dikarya</taxon>
        <taxon>Basidiomycota</taxon>
        <taxon>Agaricomycotina</taxon>
        <taxon>Agaricomycetes</taxon>
        <taxon>Polyporales</taxon>
        <taxon>Irpicaceae</taxon>
        <taxon>Irpex</taxon>
    </lineage>
</organism>
<evidence type="ECO:0000313" key="1">
    <source>
        <dbReference type="EMBL" id="KAI0086325.1"/>
    </source>
</evidence>
<keyword evidence="2" id="KW-1185">Reference proteome</keyword>